<dbReference type="SUPFAM" id="SSF51206">
    <property type="entry name" value="cAMP-binding domain-like"/>
    <property type="match status" value="1"/>
</dbReference>
<dbReference type="InterPro" id="IPR018490">
    <property type="entry name" value="cNMP-bd_dom_sf"/>
</dbReference>
<dbReference type="RefSeq" id="WP_034572349.1">
    <property type="nucleotide sequence ID" value="NZ_JQBS01000018.1"/>
</dbReference>
<gene>
    <name evidence="1" type="ORF">IV74_GL000837</name>
</gene>
<dbReference type="PATRIC" id="fig|1449336.4.peg.852"/>
<dbReference type="Proteomes" id="UP000051658">
    <property type="component" value="Unassembled WGS sequence"/>
</dbReference>
<evidence type="ECO:0000313" key="2">
    <source>
        <dbReference type="Proteomes" id="UP000051658"/>
    </source>
</evidence>
<dbReference type="AlphaFoldDB" id="A0A0R2HWL6"/>
<sequence>MINIVEALDLKSDKKMDYYRLKKFKKGTKFYYHGDTNELLIIKSGTAIIQALDKLGNWSSRELATPNYLLTPENLLEFFSIPEQFDYRVVAMESVEVYFVDREYFLNHLHLNPLKFQYFYEAMIIKYVHQSKKLFIINEPPVVKTANALYSIIYTLYPGLQENYYPLPKFINQKTVAEYSGTGQARTSESFQKLRDLNIINNQQVINMPLLLNFIFTQ</sequence>
<dbReference type="EMBL" id="JQBS01000018">
    <property type="protein sequence ID" value="KRN56827.1"/>
    <property type="molecule type" value="Genomic_DNA"/>
</dbReference>
<keyword evidence="2" id="KW-1185">Reference proteome</keyword>
<evidence type="ECO:0000313" key="1">
    <source>
        <dbReference type="EMBL" id="KRN56827.1"/>
    </source>
</evidence>
<organism evidence="1 2">
    <name type="scientific">Carnobacterium divergens DSM 20623</name>
    <dbReference type="NCBI Taxonomy" id="1449336"/>
    <lineage>
        <taxon>Bacteria</taxon>
        <taxon>Bacillati</taxon>
        <taxon>Bacillota</taxon>
        <taxon>Bacilli</taxon>
        <taxon>Lactobacillales</taxon>
        <taxon>Carnobacteriaceae</taxon>
        <taxon>Carnobacterium</taxon>
    </lineage>
</organism>
<dbReference type="GeneID" id="89587776"/>
<dbReference type="eggNOG" id="COG0664">
    <property type="taxonomic scope" value="Bacteria"/>
</dbReference>
<protein>
    <recommendedName>
        <fullName evidence="3">Cyclic nucleotide-binding domain-containing protein</fullName>
    </recommendedName>
</protein>
<name>A0A0R2HWL6_CARDV</name>
<evidence type="ECO:0008006" key="3">
    <source>
        <dbReference type="Google" id="ProtNLM"/>
    </source>
</evidence>
<dbReference type="Gene3D" id="2.60.120.10">
    <property type="entry name" value="Jelly Rolls"/>
    <property type="match status" value="1"/>
</dbReference>
<proteinExistence type="predicted"/>
<reference evidence="1 2" key="1">
    <citation type="journal article" date="2015" name="Genome Announc.">
        <title>Expanding the biotechnology potential of lactobacilli through comparative genomics of 213 strains and associated genera.</title>
        <authorList>
            <person name="Sun Z."/>
            <person name="Harris H.M."/>
            <person name="McCann A."/>
            <person name="Guo C."/>
            <person name="Argimon S."/>
            <person name="Zhang W."/>
            <person name="Yang X."/>
            <person name="Jeffery I.B."/>
            <person name="Cooney J.C."/>
            <person name="Kagawa T.F."/>
            <person name="Liu W."/>
            <person name="Song Y."/>
            <person name="Salvetti E."/>
            <person name="Wrobel A."/>
            <person name="Rasinkangas P."/>
            <person name="Parkhill J."/>
            <person name="Rea M.C."/>
            <person name="O'Sullivan O."/>
            <person name="Ritari J."/>
            <person name="Douillard F.P."/>
            <person name="Paul Ross R."/>
            <person name="Yang R."/>
            <person name="Briner A.E."/>
            <person name="Felis G.E."/>
            <person name="de Vos W.M."/>
            <person name="Barrangou R."/>
            <person name="Klaenhammer T.R."/>
            <person name="Caufield P.W."/>
            <person name="Cui Y."/>
            <person name="Zhang H."/>
            <person name="O'Toole P.W."/>
        </authorList>
    </citation>
    <scope>NUCLEOTIDE SEQUENCE [LARGE SCALE GENOMIC DNA]</scope>
    <source>
        <strain evidence="1 2">DSM 20623</strain>
    </source>
</reference>
<accession>A0A0R2HWL6</accession>
<comment type="caution">
    <text evidence="1">The sequence shown here is derived from an EMBL/GenBank/DDBJ whole genome shotgun (WGS) entry which is preliminary data.</text>
</comment>
<dbReference type="InterPro" id="IPR014710">
    <property type="entry name" value="RmlC-like_jellyroll"/>
</dbReference>